<dbReference type="AlphaFoldDB" id="A0A9P6QCT8"/>
<dbReference type="PRINTS" id="PR00738">
    <property type="entry name" value="GLHYDRLASE20"/>
</dbReference>
<feature type="domain" description="Glycoside hydrolase family 20 catalytic" evidence="6">
    <location>
        <begin position="256"/>
        <end position="360"/>
    </location>
</feature>
<dbReference type="InterPro" id="IPR025705">
    <property type="entry name" value="Beta_hexosaminidase_sua/sub"/>
</dbReference>
<reference evidence="7" key="1">
    <citation type="journal article" date="2020" name="Fungal Divers.">
        <title>Resolving the Mortierellaceae phylogeny through synthesis of multi-gene phylogenetics and phylogenomics.</title>
        <authorList>
            <person name="Vandepol N."/>
            <person name="Liber J."/>
            <person name="Desiro A."/>
            <person name="Na H."/>
            <person name="Kennedy M."/>
            <person name="Barry K."/>
            <person name="Grigoriev I.V."/>
            <person name="Miller A.N."/>
            <person name="O'Donnell K."/>
            <person name="Stajich J.E."/>
            <person name="Bonito G."/>
        </authorList>
    </citation>
    <scope>NUCLEOTIDE SEQUENCE</scope>
    <source>
        <strain evidence="7">KOD948</strain>
    </source>
</reference>
<dbReference type="Gene3D" id="3.20.20.80">
    <property type="entry name" value="Glycosidases"/>
    <property type="match status" value="2"/>
</dbReference>
<dbReference type="Pfam" id="PF00728">
    <property type="entry name" value="Glyco_hydro_20"/>
    <property type="match status" value="2"/>
</dbReference>
<evidence type="ECO:0000313" key="7">
    <source>
        <dbReference type="EMBL" id="KAG0265539.1"/>
    </source>
</evidence>
<gene>
    <name evidence="7" type="ORF">BG011_004567</name>
</gene>
<sequence length="368" mass="41347">MAKVDQSQMRKTSLDSVEVNVEDSGTETLRLEIDGSYRPSITLNKGLDVRFGINEEHCARILQGCPLQDKVKGIIMAKTVYGSLHDLGTLARPITSSHDNPMEDVCNPNLIHDRPLIPRRGFMLDNSSSYLSMTSLYRTIDTMTLSKFDVFHRHNANSQRFPSVMDDEPDMVSEKKTTAFSAISVCLDGYPSYGRFSAEPPNGQRNQVGPKTHKGIQGVSDQVLLLLKDEYVHAGADVANLKCWNEIAPPWEVPLPDHILEDNKDTLIQNWKISRDIKKVIQRGYKMISGSANYGYLDRGSVDRLDNWSLSRSWRGPYKSSQKIYSFNPLTGLDYAETEKVLGGQHALAWGEQPENANLDVFCSYPSK</sequence>
<evidence type="ECO:0000256" key="2">
    <source>
        <dbReference type="ARBA" id="ARBA00006285"/>
    </source>
</evidence>
<feature type="domain" description="Glycoside hydrolase family 20 catalytic" evidence="6">
    <location>
        <begin position="120"/>
        <end position="174"/>
    </location>
</feature>
<dbReference type="PANTHER" id="PTHR22600:SF26">
    <property type="entry name" value="BETA-N-ACETYLHEXOSAMINIDASE"/>
    <property type="match status" value="1"/>
</dbReference>
<dbReference type="Proteomes" id="UP000726737">
    <property type="component" value="Unassembled WGS sequence"/>
</dbReference>
<protein>
    <recommendedName>
        <fullName evidence="3">beta-N-acetylhexosaminidase</fullName>
        <ecNumber evidence="3">3.2.1.52</ecNumber>
    </recommendedName>
</protein>
<keyword evidence="4" id="KW-0732">Signal</keyword>
<evidence type="ECO:0000256" key="5">
    <source>
        <dbReference type="ARBA" id="ARBA00022801"/>
    </source>
</evidence>
<dbReference type="SUPFAM" id="SSF51445">
    <property type="entry name" value="(Trans)glycosidases"/>
    <property type="match status" value="1"/>
</dbReference>
<evidence type="ECO:0000256" key="1">
    <source>
        <dbReference type="ARBA" id="ARBA00001231"/>
    </source>
</evidence>
<dbReference type="InterPro" id="IPR017853">
    <property type="entry name" value="GH"/>
</dbReference>
<dbReference type="GO" id="GO:0004563">
    <property type="term" value="F:beta-N-acetylhexosaminidase activity"/>
    <property type="evidence" value="ECO:0007669"/>
    <property type="project" value="UniProtKB-EC"/>
</dbReference>
<dbReference type="EC" id="3.2.1.52" evidence="3"/>
<evidence type="ECO:0000256" key="4">
    <source>
        <dbReference type="ARBA" id="ARBA00022729"/>
    </source>
</evidence>
<proteinExistence type="inferred from homology"/>
<dbReference type="PANTHER" id="PTHR22600">
    <property type="entry name" value="BETA-HEXOSAMINIDASE"/>
    <property type="match status" value="1"/>
</dbReference>
<comment type="caution">
    <text evidence="7">The sequence shown here is derived from an EMBL/GenBank/DDBJ whole genome shotgun (WGS) entry which is preliminary data.</text>
</comment>
<dbReference type="GO" id="GO:0030203">
    <property type="term" value="P:glycosaminoglycan metabolic process"/>
    <property type="evidence" value="ECO:0007669"/>
    <property type="project" value="TreeGrafter"/>
</dbReference>
<dbReference type="OrthoDB" id="428480at2759"/>
<organism evidence="7 8">
    <name type="scientific">Mortierella polycephala</name>
    <dbReference type="NCBI Taxonomy" id="41804"/>
    <lineage>
        <taxon>Eukaryota</taxon>
        <taxon>Fungi</taxon>
        <taxon>Fungi incertae sedis</taxon>
        <taxon>Mucoromycota</taxon>
        <taxon>Mortierellomycotina</taxon>
        <taxon>Mortierellomycetes</taxon>
        <taxon>Mortierellales</taxon>
        <taxon>Mortierellaceae</taxon>
        <taxon>Mortierella</taxon>
    </lineage>
</organism>
<dbReference type="EMBL" id="JAAAJA010000030">
    <property type="protein sequence ID" value="KAG0265539.1"/>
    <property type="molecule type" value="Genomic_DNA"/>
</dbReference>
<evidence type="ECO:0000313" key="8">
    <source>
        <dbReference type="Proteomes" id="UP000726737"/>
    </source>
</evidence>
<keyword evidence="8" id="KW-1185">Reference proteome</keyword>
<evidence type="ECO:0000256" key="3">
    <source>
        <dbReference type="ARBA" id="ARBA00012663"/>
    </source>
</evidence>
<accession>A0A9P6QCT8</accession>
<dbReference type="InterPro" id="IPR015883">
    <property type="entry name" value="Glyco_hydro_20_cat"/>
</dbReference>
<name>A0A9P6QCT8_9FUNG</name>
<evidence type="ECO:0000259" key="6">
    <source>
        <dbReference type="Pfam" id="PF00728"/>
    </source>
</evidence>
<comment type="similarity">
    <text evidence="2">Belongs to the glycosyl hydrolase 20 family.</text>
</comment>
<dbReference type="GO" id="GO:0016020">
    <property type="term" value="C:membrane"/>
    <property type="evidence" value="ECO:0007669"/>
    <property type="project" value="TreeGrafter"/>
</dbReference>
<comment type="catalytic activity">
    <reaction evidence="1">
        <text>Hydrolysis of terminal non-reducing N-acetyl-D-hexosamine residues in N-acetyl-beta-D-hexosaminides.</text>
        <dbReference type="EC" id="3.2.1.52"/>
    </reaction>
</comment>
<keyword evidence="5" id="KW-0378">Hydrolase</keyword>
<dbReference type="GO" id="GO:0005975">
    <property type="term" value="P:carbohydrate metabolic process"/>
    <property type="evidence" value="ECO:0007669"/>
    <property type="project" value="InterPro"/>
</dbReference>